<evidence type="ECO:0000313" key="2">
    <source>
        <dbReference type="Proteomes" id="UP000708208"/>
    </source>
</evidence>
<dbReference type="OrthoDB" id="10264956at2759"/>
<name>A0A8J2PXQ7_9HEXA</name>
<gene>
    <name evidence="1" type="ORF">AFUS01_LOCUS41827</name>
</gene>
<evidence type="ECO:0000313" key="1">
    <source>
        <dbReference type="EMBL" id="CAG7832122.1"/>
    </source>
</evidence>
<sequence>MGQDLGLIRRLSGGYCSRQEYQLDWEFDPRSFTFAGKPSESLIQSNRLNGLKRSKLRIYLHYWELRIPCVTSYLRDWRVNKNVTLPYLESSSFNIRFKKERDCFRNYLVAIVNARDITSIRDLIQDRLPLLESRNENKRRQVRIEEETTAYLLALPAVLLLQSPYSFDGFRVHLLVAFTRRSHISFSL</sequence>
<organism evidence="1 2">
    <name type="scientific">Allacma fusca</name>
    <dbReference type="NCBI Taxonomy" id="39272"/>
    <lineage>
        <taxon>Eukaryota</taxon>
        <taxon>Metazoa</taxon>
        <taxon>Ecdysozoa</taxon>
        <taxon>Arthropoda</taxon>
        <taxon>Hexapoda</taxon>
        <taxon>Collembola</taxon>
        <taxon>Symphypleona</taxon>
        <taxon>Sminthuridae</taxon>
        <taxon>Allacma</taxon>
    </lineage>
</organism>
<dbReference type="AlphaFoldDB" id="A0A8J2PXQ7"/>
<dbReference type="Proteomes" id="UP000708208">
    <property type="component" value="Unassembled WGS sequence"/>
</dbReference>
<proteinExistence type="predicted"/>
<keyword evidence="2" id="KW-1185">Reference proteome</keyword>
<comment type="caution">
    <text evidence="1">The sequence shown here is derived from an EMBL/GenBank/DDBJ whole genome shotgun (WGS) entry which is preliminary data.</text>
</comment>
<protein>
    <submittedName>
        <fullName evidence="1">Uncharacterized protein</fullName>
    </submittedName>
</protein>
<accession>A0A8J2PXQ7</accession>
<reference evidence="1" key="1">
    <citation type="submission" date="2021-06" db="EMBL/GenBank/DDBJ databases">
        <authorList>
            <person name="Hodson N. C."/>
            <person name="Mongue J. A."/>
            <person name="Jaron S. K."/>
        </authorList>
    </citation>
    <scope>NUCLEOTIDE SEQUENCE</scope>
</reference>
<dbReference type="EMBL" id="CAJVCH010563615">
    <property type="protein sequence ID" value="CAG7832122.1"/>
    <property type="molecule type" value="Genomic_DNA"/>
</dbReference>